<keyword evidence="1" id="KW-0067">ATP-binding</keyword>
<protein>
    <recommendedName>
        <fullName evidence="1">Aspartyl/glutamyl-tRNA(Asn/Gln) amidotransferase subunit C</fullName>
        <shortName evidence="1">Asp/Glu-ADT subunit C</shortName>
        <ecNumber evidence="1">6.3.5.-</ecNumber>
    </recommendedName>
</protein>
<accession>A0A2M8ESQ8</accession>
<comment type="catalytic activity">
    <reaction evidence="1">
        <text>L-aspartyl-tRNA(Asn) + L-glutamine + ATP + H2O = L-asparaginyl-tRNA(Asn) + L-glutamate + ADP + phosphate + 2 H(+)</text>
        <dbReference type="Rhea" id="RHEA:14513"/>
        <dbReference type="Rhea" id="RHEA-COMP:9674"/>
        <dbReference type="Rhea" id="RHEA-COMP:9677"/>
        <dbReference type="ChEBI" id="CHEBI:15377"/>
        <dbReference type="ChEBI" id="CHEBI:15378"/>
        <dbReference type="ChEBI" id="CHEBI:29985"/>
        <dbReference type="ChEBI" id="CHEBI:30616"/>
        <dbReference type="ChEBI" id="CHEBI:43474"/>
        <dbReference type="ChEBI" id="CHEBI:58359"/>
        <dbReference type="ChEBI" id="CHEBI:78515"/>
        <dbReference type="ChEBI" id="CHEBI:78516"/>
        <dbReference type="ChEBI" id="CHEBI:456216"/>
    </reaction>
</comment>
<dbReference type="Proteomes" id="UP000229816">
    <property type="component" value="Unassembled WGS sequence"/>
</dbReference>
<dbReference type="SUPFAM" id="SSF141000">
    <property type="entry name" value="Glu-tRNAGln amidotransferase C subunit"/>
    <property type="match status" value="1"/>
</dbReference>
<keyword evidence="1" id="KW-0648">Protein biosynthesis</keyword>
<dbReference type="EC" id="6.3.5.-" evidence="1"/>
<dbReference type="InterPro" id="IPR036113">
    <property type="entry name" value="Asp/Glu-ADT_sf_sub_c"/>
</dbReference>
<dbReference type="GO" id="GO:0016740">
    <property type="term" value="F:transferase activity"/>
    <property type="evidence" value="ECO:0007669"/>
    <property type="project" value="UniProtKB-KW"/>
</dbReference>
<comment type="caution">
    <text evidence="2">The sequence shown here is derived from an EMBL/GenBank/DDBJ whole genome shotgun (WGS) entry which is preliminary data.</text>
</comment>
<dbReference type="GO" id="GO:0005524">
    <property type="term" value="F:ATP binding"/>
    <property type="evidence" value="ECO:0007669"/>
    <property type="project" value="UniProtKB-KW"/>
</dbReference>
<comment type="function">
    <text evidence="1">Allows the formation of correctly charged Asn-tRNA(Asn) or Gln-tRNA(Gln) through the transamidation of misacylated Asp-tRNA(Asn) or Glu-tRNA(Gln) in organisms which lack either or both of asparaginyl-tRNA or glutaminyl-tRNA synthetases. The reaction takes place in the presence of glutamine and ATP through an activated phospho-Asp-tRNA(Asn) or phospho-Glu-tRNA(Gln).</text>
</comment>
<name>A0A2M8ESQ8_9BACT</name>
<dbReference type="GO" id="GO:0006412">
    <property type="term" value="P:translation"/>
    <property type="evidence" value="ECO:0007669"/>
    <property type="project" value="UniProtKB-UniRule"/>
</dbReference>
<dbReference type="HAMAP" id="MF_00122">
    <property type="entry name" value="GatC"/>
    <property type="match status" value="1"/>
</dbReference>
<dbReference type="GO" id="GO:0006450">
    <property type="term" value="P:regulation of translational fidelity"/>
    <property type="evidence" value="ECO:0007669"/>
    <property type="project" value="InterPro"/>
</dbReference>
<dbReference type="GO" id="GO:0070681">
    <property type="term" value="P:glutaminyl-tRNAGln biosynthesis via transamidation"/>
    <property type="evidence" value="ECO:0007669"/>
    <property type="project" value="TreeGrafter"/>
</dbReference>
<dbReference type="EMBL" id="PFSF01000034">
    <property type="protein sequence ID" value="PJC28158.1"/>
    <property type="molecule type" value="Genomic_DNA"/>
</dbReference>
<gene>
    <name evidence="1" type="primary">gatC</name>
    <name evidence="2" type="ORF">CO054_01685</name>
</gene>
<comment type="similarity">
    <text evidence="1">Belongs to the GatC family.</text>
</comment>
<dbReference type="PANTHER" id="PTHR15004:SF0">
    <property type="entry name" value="GLUTAMYL-TRNA(GLN) AMIDOTRANSFERASE SUBUNIT C, MITOCHONDRIAL"/>
    <property type="match status" value="1"/>
</dbReference>
<dbReference type="Pfam" id="PF02686">
    <property type="entry name" value="GatC"/>
    <property type="match status" value="1"/>
</dbReference>
<reference evidence="3" key="1">
    <citation type="submission" date="2017-09" db="EMBL/GenBank/DDBJ databases">
        <title>Depth-based differentiation of microbial function through sediment-hosted aquifers and enrichment of novel symbionts in the deep terrestrial subsurface.</title>
        <authorList>
            <person name="Probst A.J."/>
            <person name="Ladd B."/>
            <person name="Jarett J.K."/>
            <person name="Geller-Mcgrath D.E."/>
            <person name="Sieber C.M.K."/>
            <person name="Emerson J.B."/>
            <person name="Anantharaman K."/>
            <person name="Thomas B.C."/>
            <person name="Malmstrom R."/>
            <person name="Stieglmeier M."/>
            <person name="Klingl A."/>
            <person name="Woyke T."/>
            <person name="Ryan C.M."/>
            <person name="Banfield J.F."/>
        </authorList>
    </citation>
    <scope>NUCLEOTIDE SEQUENCE [LARGE SCALE GENOMIC DNA]</scope>
</reference>
<keyword evidence="2" id="KW-0808">Transferase</keyword>
<sequence length="107" mass="12031">MKKTTNNKQQTTKLTEEEVKHVAKLARLTLTPRAVKKFQKQLSEVLDYIEILKKVKTKGVGSTFQVTGLESVFREDKVAGPSLPQKEVLSGSKSIHNGMFKIKAIFE</sequence>
<organism evidence="2 3">
    <name type="scientific">Candidatus Shapirobacteria bacterium CG_4_9_14_0_2_um_filter_39_11</name>
    <dbReference type="NCBI Taxonomy" id="1974478"/>
    <lineage>
        <taxon>Bacteria</taxon>
        <taxon>Candidatus Shapironibacteriota</taxon>
    </lineage>
</organism>
<dbReference type="InterPro" id="IPR003837">
    <property type="entry name" value="GatC"/>
</dbReference>
<dbReference type="Gene3D" id="1.10.20.60">
    <property type="entry name" value="Glu-tRNAGln amidotransferase C subunit, N-terminal domain"/>
    <property type="match status" value="1"/>
</dbReference>
<dbReference type="PANTHER" id="PTHR15004">
    <property type="entry name" value="GLUTAMYL-TRNA(GLN) AMIDOTRANSFERASE SUBUNIT C, MITOCHONDRIAL"/>
    <property type="match status" value="1"/>
</dbReference>
<keyword evidence="1" id="KW-0547">Nucleotide-binding</keyword>
<comment type="catalytic activity">
    <reaction evidence="1">
        <text>L-glutamyl-tRNA(Gln) + L-glutamine + ATP + H2O = L-glutaminyl-tRNA(Gln) + L-glutamate + ADP + phosphate + H(+)</text>
        <dbReference type="Rhea" id="RHEA:17521"/>
        <dbReference type="Rhea" id="RHEA-COMP:9681"/>
        <dbReference type="Rhea" id="RHEA-COMP:9684"/>
        <dbReference type="ChEBI" id="CHEBI:15377"/>
        <dbReference type="ChEBI" id="CHEBI:15378"/>
        <dbReference type="ChEBI" id="CHEBI:29985"/>
        <dbReference type="ChEBI" id="CHEBI:30616"/>
        <dbReference type="ChEBI" id="CHEBI:43474"/>
        <dbReference type="ChEBI" id="CHEBI:58359"/>
        <dbReference type="ChEBI" id="CHEBI:78520"/>
        <dbReference type="ChEBI" id="CHEBI:78521"/>
        <dbReference type="ChEBI" id="CHEBI:456216"/>
    </reaction>
</comment>
<dbReference type="GO" id="GO:0050566">
    <property type="term" value="F:asparaginyl-tRNA synthase (glutamine-hydrolyzing) activity"/>
    <property type="evidence" value="ECO:0007669"/>
    <property type="project" value="RHEA"/>
</dbReference>
<dbReference type="AlphaFoldDB" id="A0A2M8ESQ8"/>
<evidence type="ECO:0000313" key="3">
    <source>
        <dbReference type="Proteomes" id="UP000229816"/>
    </source>
</evidence>
<evidence type="ECO:0000313" key="2">
    <source>
        <dbReference type="EMBL" id="PJC28158.1"/>
    </source>
</evidence>
<dbReference type="NCBIfam" id="TIGR00135">
    <property type="entry name" value="gatC"/>
    <property type="match status" value="1"/>
</dbReference>
<keyword evidence="1" id="KW-0436">Ligase</keyword>
<dbReference type="GO" id="GO:0050567">
    <property type="term" value="F:glutaminyl-tRNA synthase (glutamine-hydrolyzing) activity"/>
    <property type="evidence" value="ECO:0007669"/>
    <property type="project" value="UniProtKB-UniRule"/>
</dbReference>
<proteinExistence type="inferred from homology"/>
<evidence type="ECO:0000256" key="1">
    <source>
        <dbReference type="HAMAP-Rule" id="MF_00122"/>
    </source>
</evidence>
<comment type="subunit">
    <text evidence="1">Heterotrimer of A, B and C subunits.</text>
</comment>